<evidence type="ECO:0000256" key="12">
    <source>
        <dbReference type="ARBA" id="ARBA00023306"/>
    </source>
</evidence>
<sequence>MSSTSISANFSTLVNYSVENFSWKKILQWPKPDATLLTAALILASIGLVMVASASVSVADKNFSDPLHYFWRQAAFLLMGLIIGAIAFRLPLQFWYRISKWLLILSIALLIAVLIPGVGKSVNGSIRWIPLAGINIQVSELVKLFVIIYLAGYLQRRQEEVKLELMGFIKPLLLLGMVVGLLLFEPDFGASVIIMATAMGMMFLAGAKLVQFAVLGGSLAIGASALVIAEPYRLSRLTSFSDPWADPFGSGYQLTQALMAIGRGDWFGLGLGSSIQKMMYLPEAHTDFIISVLAEELGFIGIVFICGLFACLVWRGLLMAYQAKQQQQLFVAYCGFGISLWLGLQVIVNLGVNAGLLPTKGLTLPLISYGGSSLIVNCVAIALLMRVQLETMQFAKTGTKQAKKSSREKRS</sequence>
<feature type="transmembrane region" description="Helical" evidence="16">
    <location>
        <begin position="188"/>
        <end position="205"/>
    </location>
</feature>
<dbReference type="GO" id="GO:0008955">
    <property type="term" value="F:peptidoglycan glycosyltransferase activity"/>
    <property type="evidence" value="ECO:0007669"/>
    <property type="project" value="UniProtKB-UniRule"/>
</dbReference>
<dbReference type="GO" id="GO:0015648">
    <property type="term" value="F:lipid-linked peptidoglycan transporter activity"/>
    <property type="evidence" value="ECO:0007669"/>
    <property type="project" value="TreeGrafter"/>
</dbReference>
<feature type="transmembrane region" description="Helical" evidence="16">
    <location>
        <begin position="163"/>
        <end position="182"/>
    </location>
</feature>
<keyword evidence="4 16" id="KW-0132">Cell division</keyword>
<dbReference type="InterPro" id="IPR013437">
    <property type="entry name" value="FtsW"/>
</dbReference>
<evidence type="ECO:0000256" key="9">
    <source>
        <dbReference type="ARBA" id="ARBA00022984"/>
    </source>
</evidence>
<dbReference type="OrthoDB" id="9768187at2"/>
<feature type="transmembrane region" description="Helical" evidence="16">
    <location>
        <begin position="102"/>
        <end position="122"/>
    </location>
</feature>
<evidence type="ECO:0000256" key="15">
    <source>
        <dbReference type="ARBA" id="ARBA00049902"/>
    </source>
</evidence>
<dbReference type="AlphaFoldDB" id="A0A2V1H619"/>
<feature type="transmembrane region" description="Helical" evidence="16">
    <location>
        <begin position="128"/>
        <end position="151"/>
    </location>
</feature>
<protein>
    <recommendedName>
        <fullName evidence="16">Probable peptidoglycan glycosyltransferase FtsW</fullName>
        <shortName evidence="16">PGT</shortName>
        <ecNumber evidence="16">2.4.99.28</ecNumber>
    </recommendedName>
    <alternativeName>
        <fullName evidence="16">Cell division protein FtsW</fullName>
    </alternativeName>
    <alternativeName>
        <fullName evidence="16">Cell wall polymerase</fullName>
    </alternativeName>
    <alternativeName>
        <fullName evidence="16">Peptidoglycan polymerase</fullName>
        <shortName evidence="16">PG polymerase</shortName>
    </alternativeName>
</protein>
<comment type="caution">
    <text evidence="17">The sequence shown here is derived from an EMBL/GenBank/DDBJ whole genome shotgun (WGS) entry which is preliminary data.</text>
</comment>
<keyword evidence="9 16" id="KW-0573">Peptidoglycan synthesis</keyword>
<evidence type="ECO:0000256" key="14">
    <source>
        <dbReference type="ARBA" id="ARBA00038053"/>
    </source>
</evidence>
<evidence type="ECO:0000313" key="18">
    <source>
        <dbReference type="Proteomes" id="UP000244906"/>
    </source>
</evidence>
<comment type="subcellular location">
    <subcellularLocation>
        <location evidence="16">Cell inner membrane</location>
        <topology evidence="16">Multi-pass membrane protein</topology>
    </subcellularLocation>
    <subcellularLocation>
        <location evidence="1">Cell membrane</location>
        <topology evidence="1">Multi-pass membrane protein</topology>
    </subcellularLocation>
    <text evidence="16">Localizes to the division septum.</text>
</comment>
<dbReference type="Pfam" id="PF01098">
    <property type="entry name" value="FTSW_RODA_SPOVE"/>
    <property type="match status" value="1"/>
</dbReference>
<dbReference type="GO" id="GO:0032153">
    <property type="term" value="C:cell division site"/>
    <property type="evidence" value="ECO:0007669"/>
    <property type="project" value="UniProtKB-UniRule"/>
</dbReference>
<gene>
    <name evidence="16 17" type="primary">ftsW</name>
    <name evidence="17" type="ORF">DC094_02285</name>
</gene>
<comment type="function">
    <text evidence="16">Peptidoglycan polymerase that is essential for cell division.</text>
</comment>
<dbReference type="PANTHER" id="PTHR30474:SF2">
    <property type="entry name" value="PEPTIDOGLYCAN GLYCOSYLTRANSFERASE FTSW-RELATED"/>
    <property type="match status" value="1"/>
</dbReference>
<keyword evidence="13 16" id="KW-0961">Cell wall biogenesis/degradation</keyword>
<dbReference type="InterPro" id="IPR001182">
    <property type="entry name" value="FtsW/RodA"/>
</dbReference>
<dbReference type="GO" id="GO:0071555">
    <property type="term" value="P:cell wall organization"/>
    <property type="evidence" value="ECO:0007669"/>
    <property type="project" value="UniProtKB-KW"/>
</dbReference>
<keyword evidence="6 16" id="KW-0808">Transferase</keyword>
<feature type="transmembrane region" description="Helical" evidence="16">
    <location>
        <begin position="212"/>
        <end position="229"/>
    </location>
</feature>
<organism evidence="17 18">
    <name type="scientific">Pelagibaculum spongiae</name>
    <dbReference type="NCBI Taxonomy" id="2080658"/>
    <lineage>
        <taxon>Bacteria</taxon>
        <taxon>Pseudomonadati</taxon>
        <taxon>Pseudomonadota</taxon>
        <taxon>Gammaproteobacteria</taxon>
        <taxon>Oceanospirillales</taxon>
        <taxon>Pelagibaculum</taxon>
    </lineage>
</organism>
<accession>A0A2V1H619</accession>
<feature type="transmembrane region" description="Helical" evidence="16">
    <location>
        <begin position="70"/>
        <end position="90"/>
    </location>
</feature>
<dbReference type="UniPathway" id="UPA00219"/>
<evidence type="ECO:0000256" key="2">
    <source>
        <dbReference type="ARBA" id="ARBA00004752"/>
    </source>
</evidence>
<evidence type="ECO:0000256" key="1">
    <source>
        <dbReference type="ARBA" id="ARBA00004651"/>
    </source>
</evidence>
<evidence type="ECO:0000256" key="6">
    <source>
        <dbReference type="ARBA" id="ARBA00022679"/>
    </source>
</evidence>
<dbReference type="EC" id="2.4.99.28" evidence="16"/>
<dbReference type="EMBL" id="QDDL01000001">
    <property type="protein sequence ID" value="PVZ71872.1"/>
    <property type="molecule type" value="Genomic_DNA"/>
</dbReference>
<keyword evidence="3 16" id="KW-1003">Cell membrane</keyword>
<feature type="transmembrane region" description="Helical" evidence="16">
    <location>
        <begin position="34"/>
        <end position="58"/>
    </location>
</feature>
<feature type="transmembrane region" description="Helical" evidence="16">
    <location>
        <begin position="330"/>
        <end position="352"/>
    </location>
</feature>
<evidence type="ECO:0000256" key="7">
    <source>
        <dbReference type="ARBA" id="ARBA00022692"/>
    </source>
</evidence>
<evidence type="ECO:0000256" key="5">
    <source>
        <dbReference type="ARBA" id="ARBA00022676"/>
    </source>
</evidence>
<evidence type="ECO:0000256" key="16">
    <source>
        <dbReference type="HAMAP-Rule" id="MF_00913"/>
    </source>
</evidence>
<keyword evidence="18" id="KW-1185">Reference proteome</keyword>
<dbReference type="GO" id="GO:0005886">
    <property type="term" value="C:plasma membrane"/>
    <property type="evidence" value="ECO:0007669"/>
    <property type="project" value="UniProtKB-SubCell"/>
</dbReference>
<evidence type="ECO:0000256" key="11">
    <source>
        <dbReference type="ARBA" id="ARBA00023136"/>
    </source>
</evidence>
<keyword evidence="16" id="KW-0997">Cell inner membrane</keyword>
<dbReference type="RefSeq" id="WP_116685461.1">
    <property type="nucleotide sequence ID" value="NZ_CAWNYD010000001.1"/>
</dbReference>
<comment type="pathway">
    <text evidence="2 16">Cell wall biogenesis; peptidoglycan biosynthesis.</text>
</comment>
<keyword evidence="7 16" id="KW-0812">Transmembrane</keyword>
<dbReference type="PROSITE" id="PS00428">
    <property type="entry name" value="FTSW_RODA_SPOVE"/>
    <property type="match status" value="1"/>
</dbReference>
<proteinExistence type="inferred from homology"/>
<comment type="catalytic activity">
    <reaction evidence="15 16">
        <text>[GlcNAc-(1-&gt;4)-Mur2Ac(oyl-L-Ala-gamma-D-Glu-L-Lys-D-Ala-D-Ala)](n)-di-trans,octa-cis-undecaprenyl diphosphate + beta-D-GlcNAc-(1-&gt;4)-Mur2Ac(oyl-L-Ala-gamma-D-Glu-L-Lys-D-Ala-D-Ala)-di-trans,octa-cis-undecaprenyl diphosphate = [GlcNAc-(1-&gt;4)-Mur2Ac(oyl-L-Ala-gamma-D-Glu-L-Lys-D-Ala-D-Ala)](n+1)-di-trans,octa-cis-undecaprenyl diphosphate + di-trans,octa-cis-undecaprenyl diphosphate + H(+)</text>
        <dbReference type="Rhea" id="RHEA:23708"/>
        <dbReference type="Rhea" id="RHEA-COMP:9602"/>
        <dbReference type="Rhea" id="RHEA-COMP:9603"/>
        <dbReference type="ChEBI" id="CHEBI:15378"/>
        <dbReference type="ChEBI" id="CHEBI:58405"/>
        <dbReference type="ChEBI" id="CHEBI:60033"/>
        <dbReference type="ChEBI" id="CHEBI:78435"/>
        <dbReference type="EC" id="2.4.99.28"/>
    </reaction>
</comment>
<feature type="transmembrane region" description="Helical" evidence="16">
    <location>
        <begin position="364"/>
        <end position="384"/>
    </location>
</feature>
<dbReference type="GO" id="GO:0008360">
    <property type="term" value="P:regulation of cell shape"/>
    <property type="evidence" value="ECO:0007669"/>
    <property type="project" value="UniProtKB-KW"/>
</dbReference>
<evidence type="ECO:0000256" key="13">
    <source>
        <dbReference type="ARBA" id="ARBA00023316"/>
    </source>
</evidence>
<evidence type="ECO:0000256" key="10">
    <source>
        <dbReference type="ARBA" id="ARBA00022989"/>
    </source>
</evidence>
<keyword evidence="5 16" id="KW-0328">Glycosyltransferase</keyword>
<dbReference type="PANTHER" id="PTHR30474">
    <property type="entry name" value="CELL CYCLE PROTEIN"/>
    <property type="match status" value="1"/>
</dbReference>
<evidence type="ECO:0000313" key="17">
    <source>
        <dbReference type="EMBL" id="PVZ71872.1"/>
    </source>
</evidence>
<dbReference type="GO" id="GO:0043093">
    <property type="term" value="P:FtsZ-dependent cytokinesis"/>
    <property type="evidence" value="ECO:0007669"/>
    <property type="project" value="UniProtKB-UniRule"/>
</dbReference>
<feature type="transmembrane region" description="Helical" evidence="16">
    <location>
        <begin position="297"/>
        <end position="318"/>
    </location>
</feature>
<dbReference type="GO" id="GO:0009252">
    <property type="term" value="P:peptidoglycan biosynthetic process"/>
    <property type="evidence" value="ECO:0007669"/>
    <property type="project" value="UniProtKB-UniRule"/>
</dbReference>
<reference evidence="17 18" key="1">
    <citation type="submission" date="2018-04" db="EMBL/GenBank/DDBJ databases">
        <title>Thalassorhabdus spongiae gen. nov., sp. nov., isolated from a marine sponge in South-West Iceland.</title>
        <authorList>
            <person name="Knobloch S."/>
            <person name="Daussin A."/>
            <person name="Johannsson R."/>
            <person name="Marteinsson V.T."/>
        </authorList>
    </citation>
    <scope>NUCLEOTIDE SEQUENCE [LARGE SCALE GENOMIC DNA]</scope>
    <source>
        <strain evidence="17 18">Hp12</strain>
    </source>
</reference>
<dbReference type="NCBIfam" id="TIGR02614">
    <property type="entry name" value="ftsW"/>
    <property type="match status" value="1"/>
</dbReference>
<keyword evidence="11 16" id="KW-0472">Membrane</keyword>
<evidence type="ECO:0000256" key="8">
    <source>
        <dbReference type="ARBA" id="ARBA00022960"/>
    </source>
</evidence>
<keyword evidence="12 16" id="KW-0131">Cell cycle</keyword>
<dbReference type="InterPro" id="IPR018365">
    <property type="entry name" value="Cell_cycle_FtsW-rel_CS"/>
</dbReference>
<keyword evidence="10 16" id="KW-1133">Transmembrane helix</keyword>
<keyword evidence="8 16" id="KW-0133">Cell shape</keyword>
<evidence type="ECO:0000256" key="4">
    <source>
        <dbReference type="ARBA" id="ARBA00022618"/>
    </source>
</evidence>
<dbReference type="HAMAP" id="MF_00913">
    <property type="entry name" value="PGT_FtsW_proteobact"/>
    <property type="match status" value="1"/>
</dbReference>
<dbReference type="Proteomes" id="UP000244906">
    <property type="component" value="Unassembled WGS sequence"/>
</dbReference>
<evidence type="ECO:0000256" key="3">
    <source>
        <dbReference type="ARBA" id="ARBA00022475"/>
    </source>
</evidence>
<name>A0A2V1H619_9GAMM</name>
<comment type="similarity">
    <text evidence="14 16">Belongs to the SEDS family. FtsW subfamily.</text>
</comment>